<dbReference type="AlphaFoldDB" id="A0A376B383"/>
<evidence type="ECO:0000256" key="1">
    <source>
        <dbReference type="ARBA" id="ARBA00004141"/>
    </source>
</evidence>
<dbReference type="OrthoDB" id="3900342at2759"/>
<keyword evidence="5" id="KW-0029">Amino-acid transport</keyword>
<dbReference type="EMBL" id="UFAJ01000086">
    <property type="protein sequence ID" value="SSD59072.1"/>
    <property type="molecule type" value="Genomic_DNA"/>
</dbReference>
<keyword evidence="7 9" id="KW-0472">Membrane</keyword>
<keyword evidence="6 9" id="KW-1133">Transmembrane helix</keyword>
<keyword evidence="3" id="KW-0813">Transport</keyword>
<evidence type="ECO:0000256" key="6">
    <source>
        <dbReference type="ARBA" id="ARBA00022989"/>
    </source>
</evidence>
<evidence type="ECO:0000256" key="9">
    <source>
        <dbReference type="SAM" id="Phobius"/>
    </source>
</evidence>
<feature type="transmembrane region" description="Helical" evidence="9">
    <location>
        <begin position="62"/>
        <end position="82"/>
    </location>
</feature>
<proteinExistence type="inferred from homology"/>
<dbReference type="InterPro" id="IPR004841">
    <property type="entry name" value="AA-permease/SLC12A_dom"/>
</dbReference>
<evidence type="ECO:0000313" key="12">
    <source>
        <dbReference type="Proteomes" id="UP000262825"/>
    </source>
</evidence>
<evidence type="ECO:0000256" key="3">
    <source>
        <dbReference type="ARBA" id="ARBA00022448"/>
    </source>
</evidence>
<evidence type="ECO:0000259" key="10">
    <source>
        <dbReference type="Pfam" id="PF00324"/>
    </source>
</evidence>
<dbReference type="PIRSF" id="PIRSF006060">
    <property type="entry name" value="AA_transporter"/>
    <property type="match status" value="1"/>
</dbReference>
<dbReference type="VEuPathDB" id="FungiDB:SCODWIG_00833"/>
<feature type="transmembrane region" description="Helical" evidence="9">
    <location>
        <begin position="94"/>
        <end position="114"/>
    </location>
</feature>
<evidence type="ECO:0000256" key="8">
    <source>
        <dbReference type="SAM" id="MobiDB-lite"/>
    </source>
</evidence>
<evidence type="ECO:0000256" key="2">
    <source>
        <dbReference type="ARBA" id="ARBA00006983"/>
    </source>
</evidence>
<feature type="transmembrane region" description="Helical" evidence="9">
    <location>
        <begin position="344"/>
        <end position="366"/>
    </location>
</feature>
<dbReference type="Gene3D" id="1.20.1740.10">
    <property type="entry name" value="Amino acid/polyamine transporter I"/>
    <property type="match status" value="1"/>
</dbReference>
<dbReference type="PANTHER" id="PTHR43341:SF3">
    <property type="entry name" value="AMINO-ACID PERMEASE PB1C11.02-RELATED"/>
    <property type="match status" value="1"/>
</dbReference>
<feature type="transmembrane region" description="Helical" evidence="9">
    <location>
        <begin position="490"/>
        <end position="509"/>
    </location>
</feature>
<evidence type="ECO:0000256" key="5">
    <source>
        <dbReference type="ARBA" id="ARBA00022970"/>
    </source>
</evidence>
<accession>A0A376B383</accession>
<reference evidence="12" key="1">
    <citation type="submission" date="2018-06" db="EMBL/GenBank/DDBJ databases">
        <authorList>
            <person name="Guldener U."/>
        </authorList>
    </citation>
    <scope>NUCLEOTIDE SEQUENCE [LARGE SCALE GENOMIC DNA]</scope>
    <source>
        <strain evidence="12">UTAD17</strain>
    </source>
</reference>
<evidence type="ECO:0000256" key="4">
    <source>
        <dbReference type="ARBA" id="ARBA00022692"/>
    </source>
</evidence>
<gene>
    <name evidence="11" type="ORF">SCODWIG_00833</name>
</gene>
<dbReference type="GO" id="GO:0015171">
    <property type="term" value="F:amino acid transmembrane transporter activity"/>
    <property type="evidence" value="ECO:0007669"/>
    <property type="project" value="TreeGrafter"/>
</dbReference>
<feature type="transmembrane region" description="Helical" evidence="9">
    <location>
        <begin position="175"/>
        <end position="196"/>
    </location>
</feature>
<dbReference type="PROSITE" id="PS00218">
    <property type="entry name" value="AMINO_ACID_PERMEASE_1"/>
    <property type="match status" value="1"/>
</dbReference>
<feature type="transmembrane region" description="Helical" evidence="9">
    <location>
        <begin position="415"/>
        <end position="436"/>
    </location>
</feature>
<organism evidence="11 12">
    <name type="scientific">Saccharomycodes ludwigii</name>
    <dbReference type="NCBI Taxonomy" id="36035"/>
    <lineage>
        <taxon>Eukaryota</taxon>
        <taxon>Fungi</taxon>
        <taxon>Dikarya</taxon>
        <taxon>Ascomycota</taxon>
        <taxon>Saccharomycotina</taxon>
        <taxon>Saccharomycetes</taxon>
        <taxon>Saccharomycodales</taxon>
        <taxon>Saccharomycodaceae</taxon>
        <taxon>Saccharomycodes</taxon>
    </lineage>
</organism>
<feature type="transmembrane region" description="Helical" evidence="9">
    <location>
        <begin position="202"/>
        <end position="222"/>
    </location>
</feature>
<dbReference type="Pfam" id="PF00324">
    <property type="entry name" value="AA_permease"/>
    <property type="match status" value="1"/>
</dbReference>
<feature type="transmembrane region" description="Helical" evidence="9">
    <location>
        <begin position="386"/>
        <end position="409"/>
    </location>
</feature>
<keyword evidence="12" id="KW-1185">Reference proteome</keyword>
<evidence type="ECO:0000256" key="7">
    <source>
        <dbReference type="ARBA" id="ARBA00023136"/>
    </source>
</evidence>
<feature type="domain" description="Amino acid permease/ SLC12A" evidence="10">
    <location>
        <begin position="67"/>
        <end position="513"/>
    </location>
</feature>
<keyword evidence="4 9" id="KW-0812">Transmembrane</keyword>
<comment type="similarity">
    <text evidence="2">Belongs to the amino acid-polyamine-organocation (APC) superfamily. YAT (TC 2.A.3.10) family.</text>
</comment>
<dbReference type="InterPro" id="IPR004840">
    <property type="entry name" value="Amino_acid_permease_CS"/>
</dbReference>
<comment type="subcellular location">
    <subcellularLocation>
        <location evidence="1">Membrane</location>
        <topology evidence="1">Multi-pass membrane protein</topology>
    </subcellularLocation>
</comment>
<protein>
    <submittedName>
        <fullName evidence="11">Related to lysine permease</fullName>
    </submittedName>
</protein>
<feature type="transmembrane region" description="Helical" evidence="9">
    <location>
        <begin position="457"/>
        <end position="478"/>
    </location>
</feature>
<feature type="transmembrane region" description="Helical" evidence="9">
    <location>
        <begin position="290"/>
        <end position="311"/>
    </location>
</feature>
<feature type="compositionally biased region" description="Basic and acidic residues" evidence="8">
    <location>
        <begin position="45"/>
        <end position="57"/>
    </location>
</feature>
<feature type="region of interest" description="Disordered" evidence="8">
    <location>
        <begin position="36"/>
        <end position="57"/>
    </location>
</feature>
<dbReference type="PANTHER" id="PTHR43341">
    <property type="entry name" value="AMINO ACID PERMEASE"/>
    <property type="match status" value="1"/>
</dbReference>
<evidence type="ECO:0000313" key="11">
    <source>
        <dbReference type="EMBL" id="SSD59072.1"/>
    </source>
</evidence>
<dbReference type="GO" id="GO:0016020">
    <property type="term" value="C:membrane"/>
    <property type="evidence" value="ECO:0007669"/>
    <property type="project" value="UniProtKB-SubCell"/>
</dbReference>
<dbReference type="FunFam" id="1.20.1740.10:FF:000001">
    <property type="entry name" value="Amino acid permease"/>
    <property type="match status" value="1"/>
</dbReference>
<dbReference type="InterPro" id="IPR050524">
    <property type="entry name" value="APC_YAT"/>
</dbReference>
<name>A0A376B383_9ASCO</name>
<dbReference type="Proteomes" id="UP000262825">
    <property type="component" value="Unassembled WGS sequence"/>
</dbReference>
<sequence>MQSLIDILHSNTNGESEDIQDKKNYTVQAAEELTVSSSLTTSQEQQDHSNNKKKVNELNRSLTARQVSMISIAGSIGSGLYLSSGKSLANGGPLSLLLGYSIIGGLVYVTLLSLGEMSTLYPVSGSFCSFARRFGSESLGFAILTNYTFNDMVSVASDLTALGIIIEYWNEHFHYWIAGLIVWGGLLFLNIFHVRFYGEMEYWLAILKVITIVIFFIISIVVNAGHNSMHKYIGFQYWSHGDAPFVDGFKGFVTVFVSAAFSYGGTESLTLTAGEAKNPVRNTPKVIKTVFWRIVIFYVFSMFFIGMNVPYDYPNLSTKTVMTSPFTIVFQQVGAKSAGSFMNAVIMTSLISAGNHALFAGSRLLYTLATDGYFPKIFAYRSKHKVPVVSVFCVWACGGLCFGSSFIGAGTLWSWLQNLVGVSNQLSWLCILITSVRFRQGLKKQGKEDYLKFKNWTYPYGVYFAILLSVIIILIQGWSSFAPWNTSDFFSYYIELFIFPTTYLIWFVIKRDKWVSSEEMDFEADLYVQTEEELLLNHQLDNLHGWPKMRQYISDYFV</sequence>